<gene>
    <name evidence="1" type="ORF">O6H91_06G081400</name>
</gene>
<comment type="caution">
    <text evidence="1">The sequence shown here is derived from an EMBL/GenBank/DDBJ whole genome shotgun (WGS) entry which is preliminary data.</text>
</comment>
<dbReference type="Proteomes" id="UP001162992">
    <property type="component" value="Chromosome 6"/>
</dbReference>
<accession>A0ACC2DFH7</accession>
<reference evidence="2" key="1">
    <citation type="journal article" date="2024" name="Proc. Natl. Acad. Sci. U.S.A.">
        <title>Extraordinary preservation of gene collinearity over three hundred million years revealed in homosporous lycophytes.</title>
        <authorList>
            <person name="Li C."/>
            <person name="Wickell D."/>
            <person name="Kuo L.Y."/>
            <person name="Chen X."/>
            <person name="Nie B."/>
            <person name="Liao X."/>
            <person name="Peng D."/>
            <person name="Ji J."/>
            <person name="Jenkins J."/>
            <person name="Williams M."/>
            <person name="Shu S."/>
            <person name="Plott C."/>
            <person name="Barry K."/>
            <person name="Rajasekar S."/>
            <person name="Grimwood J."/>
            <person name="Han X."/>
            <person name="Sun S."/>
            <person name="Hou Z."/>
            <person name="He W."/>
            <person name="Dai G."/>
            <person name="Sun C."/>
            <person name="Schmutz J."/>
            <person name="Leebens-Mack J.H."/>
            <person name="Li F.W."/>
            <person name="Wang L."/>
        </authorList>
    </citation>
    <scope>NUCLEOTIDE SEQUENCE [LARGE SCALE GENOMIC DNA]</scope>
    <source>
        <strain evidence="2">cv. PW_Plant_1</strain>
    </source>
</reference>
<keyword evidence="2" id="KW-1185">Reference proteome</keyword>
<proteinExistence type="predicted"/>
<sequence length="1540" mass="170868">MCNGYGGGKPLAEFIFLMYETTVLWSCSSVIQDMAWAQKLQEGAWVSFCGSSASSAQCSCINGCIPLGNSTQKGVAFIANELDKLPCLQNASLAAVQVLFIVAFLLMFICCKQSLIRLKPTPTSSRFLGNSYIRVVLIFLSEGLGLTNLAVAGWLLGTNALPMKGWFLLVVQGLSWIVIGFSVNLQLKQASYFKRFTLAWWGITSVVTVYLVITSVFGFIHSKCITLNALLSVITLPVSCLLILFSLKLPGNAVPDIGLAEPFLNSNSSDHLLRDKSHTTPFASSSFFDRLTFRWLNPLLSQGQKSPLKDTDIPYLATEDQAESVYKQFIRVWDQQNSEDPSKRASLFWALATCHWGELVVNGTYALIKSIALGAGPFLLYSLIKYASGARTSHFQGYLLVVVLFMVKMVESLSQRQWYFGSRRVGMNARSALIGAIYRKQLRLSSTGRQSHATGQMLNYLAVDAYQIGEFPYWLHLAWAIPLQIVLSLATLFFSVGWATFVGLALILLTMGFNSPMAKLQQKYQTLLMTAQDERLRSTNEVLRNMKILKLQAWEEKFRAKIDSLRFAEHKCLSTLQYNKTFNSLLYWFLPIVVSTATYTACYVFGIPLTPSNVFTALATLRIVQEPIRILPDLIAVIIQVKVSFSRLNKFLHEDELQADVQRHYTSSSTLAIMMRESDLSWNQKLEKRTLRNISLQIQRGDKVAICGEVGSGKSSLLHAILGEIPKTTGQLKVNGSLAYVAQTAWIQSGTIRDNILFGRPMDKIRYEETLKACALDKDLNSFPFGDFTEIGERGINMSGGQKQRIQLARAVYQDADVYLLDDPFSAVDAHTGSSLFKDCVMGALAKKTVVLVTHQVEFLPAVNQVLLMHDGEIRQAGDYYKLLQSGEDFKKLVTAQQGAMNVVGDVHATTATKSSRVNSMKHEIHPNSHSDTQEIREMSSAAVDQLTKQEERESGNTGLKAYFDYLNQAKGFSYFAIATASHIIFCMGQMGSNYWLAHEIGNPKDSTSYVLEVFAAIGMSTGCLLFARATFVVIMGLSASSSFYSGLMSSIFHAPMSFFDSTPMGRVLSRLSSDLSILDVEVPFSFSYSMSATLNALSVVVIIAIVTWKVLIFIIPMIYINHWFQQYYLDSAQELMRIIGTTKSPIVHHFGEAIFGAATIRAFKREDQFMKRNLHLIDVNASPYFHSFAASEWLIQRLETLSAFVLGLSAFLMIMAPAGSIKPGLIGLALSYGLSLNVSLVCSVQNQCILANWIVSVERIKQYMHIPSEAPAVIEDHRPAPTWPPNGNILLNNLQVRYRPDTPLVLKGITCTFKGGQKIGVVGRTGSGKTTLISALFRLVEPAGGSIIIDGIDISSIGLHDLRSRLSIIPQEPTLFRGSVRFNLDPLAEYPDAIIWEALDKCKLGDIVREKPGKLEALVGDDGENWSVGQRQLFCLGRALLKKSRILVLDEATASIDNTTDSILQKTIKLEFTSCTVVTVAHRIPTVIDSDMVMALRDGHLAEFDRPTNLLEQRTSLFAKLVAEYMSHSHHVAEGNNNQ</sequence>
<organism evidence="1 2">
    <name type="scientific">Diphasiastrum complanatum</name>
    <name type="common">Issler's clubmoss</name>
    <name type="synonym">Lycopodium complanatum</name>
    <dbReference type="NCBI Taxonomy" id="34168"/>
    <lineage>
        <taxon>Eukaryota</taxon>
        <taxon>Viridiplantae</taxon>
        <taxon>Streptophyta</taxon>
        <taxon>Embryophyta</taxon>
        <taxon>Tracheophyta</taxon>
        <taxon>Lycopodiopsida</taxon>
        <taxon>Lycopodiales</taxon>
        <taxon>Lycopodiaceae</taxon>
        <taxon>Lycopodioideae</taxon>
        <taxon>Diphasiastrum</taxon>
    </lineage>
</organism>
<evidence type="ECO:0000313" key="1">
    <source>
        <dbReference type="EMBL" id="KAJ7553020.1"/>
    </source>
</evidence>
<name>A0ACC2DFH7_DIPCM</name>
<protein>
    <submittedName>
        <fullName evidence="1">Uncharacterized protein</fullName>
    </submittedName>
</protein>
<evidence type="ECO:0000313" key="2">
    <source>
        <dbReference type="Proteomes" id="UP001162992"/>
    </source>
</evidence>
<dbReference type="EMBL" id="CM055097">
    <property type="protein sequence ID" value="KAJ7553020.1"/>
    <property type="molecule type" value="Genomic_DNA"/>
</dbReference>